<evidence type="ECO:0000256" key="7">
    <source>
        <dbReference type="ARBA" id="ARBA00031448"/>
    </source>
</evidence>
<reference evidence="12" key="1">
    <citation type="submission" date="2016-06" db="EMBL/GenBank/DDBJ databases">
        <authorList>
            <person name="Rodrigo-Torres L."/>
            <person name="Arahal D.R."/>
        </authorList>
    </citation>
    <scope>NUCLEOTIDE SEQUENCE [LARGE SCALE GENOMIC DNA]</scope>
    <source>
        <strain evidence="12">CECT 7224</strain>
    </source>
</reference>
<dbReference type="PRINTS" id="PR00133">
    <property type="entry name" value="GLHYDRLASE3"/>
</dbReference>
<evidence type="ECO:0000256" key="1">
    <source>
        <dbReference type="ARBA" id="ARBA00000448"/>
    </source>
</evidence>
<dbReference type="Pfam" id="PF01915">
    <property type="entry name" value="Glyco_hydro_3_C"/>
    <property type="match status" value="1"/>
</dbReference>
<dbReference type="RefSeq" id="WP_086738457.1">
    <property type="nucleotide sequence ID" value="NZ_AP025464.1"/>
</dbReference>
<sequence>MNPIYKSNQYPISTRVDNLLSLMTLEEKVGQLLQLPANIEGNTDKLEHWHVGSYLHCTGSMNSELQARALDSRLGIPLIFGIDAIHGHCFDNDSTVFPSQLATSSSWDLDLMYRMARITAKETRASGLHWTFSPVLCVGRDARWGRIDETYGEDAWLIGEMASATIKGYQGDDVSSPDSILACAKHYVAYGETIGGRDSYEANVTRRQLLSTFLPPFEKSVKEANVASLMTGYHSNDGIPCTIDDWLLTDVAKTDWNLDGFIVTDWENVRSLHTKQTVCENAKEACYQSLIAGNDMMMSTPEFYPLTVELVQEGRISVATLDSSVKRILTKKFELGLFDSMANYAPERSSIMGIEAHHAVSLEASRKGLVLLKNDGVLPIKPNSLKKVLLVGPNADDVIAQLGDWSFGSIQASMTNDTFHREQTVTLLDALTHEANEQGFELEFIKGADCVDASVDEIDAINLALPTADLVVACVGDTLSQNGEFHDRANLDLSGQQQAMLETINRHDKPLVVCLIASKPLTLPWVKEHANAILCGFNSGPKGGQALSEALFGQLNPAGKLTISFPVHVGQIPVYYNKYQGWHAHNSGQTNGEERYIDMPLDPLFSFGEGLSYSRFSYSNIHIQNMHINPGQNVEISLELENLSDIDGVEIVQVYLRDLYSSVTTPIKKLCGFARVELAAGEKKEVNIVVPFDELALINTKLQKVVEAGEFEFMIGASSKDQDLQRIRVSVEQSVVLNKK</sequence>
<evidence type="ECO:0000256" key="2">
    <source>
        <dbReference type="ARBA" id="ARBA00005336"/>
    </source>
</evidence>
<dbReference type="PANTHER" id="PTHR30620:SF16">
    <property type="entry name" value="LYSOSOMAL BETA GLUCOSIDASE"/>
    <property type="match status" value="1"/>
</dbReference>
<dbReference type="EC" id="3.2.1.21" evidence="3"/>
<dbReference type="Gene3D" id="3.40.50.1700">
    <property type="entry name" value="Glycoside hydrolase family 3 C-terminal domain"/>
    <property type="match status" value="1"/>
</dbReference>
<evidence type="ECO:0000313" key="12">
    <source>
        <dbReference type="Proteomes" id="UP000092819"/>
    </source>
</evidence>
<evidence type="ECO:0000256" key="9">
    <source>
        <dbReference type="ARBA" id="ARBA00032594"/>
    </source>
</evidence>
<dbReference type="InterPro" id="IPR017853">
    <property type="entry name" value="GH"/>
</dbReference>
<dbReference type="AlphaFoldDB" id="A0A1C3JDK2"/>
<dbReference type="Proteomes" id="UP000092819">
    <property type="component" value="Unassembled WGS sequence"/>
</dbReference>
<dbReference type="Gene3D" id="3.20.20.300">
    <property type="entry name" value="Glycoside hydrolase, family 3, N-terminal domain"/>
    <property type="match status" value="1"/>
</dbReference>
<keyword evidence="5 11" id="KW-0378">Hydrolase</keyword>
<dbReference type="Gene3D" id="2.60.40.10">
    <property type="entry name" value="Immunoglobulins"/>
    <property type="match status" value="1"/>
</dbReference>
<dbReference type="Pfam" id="PF14310">
    <property type="entry name" value="Fn3-like"/>
    <property type="match status" value="1"/>
</dbReference>
<evidence type="ECO:0000259" key="10">
    <source>
        <dbReference type="SMART" id="SM01217"/>
    </source>
</evidence>
<protein>
    <recommendedName>
        <fullName evidence="3">beta-glucosidase</fullName>
        <ecNumber evidence="3">3.2.1.21</ecNumber>
    </recommendedName>
    <alternativeName>
        <fullName evidence="9">Beta-D-glucoside glucohydrolase</fullName>
    </alternativeName>
    <alternativeName>
        <fullName evidence="7">Cellobiase</fullName>
    </alternativeName>
    <alternativeName>
        <fullName evidence="8">Gentiobiase</fullName>
    </alternativeName>
</protein>
<name>A0A1C3JDK2_9VIBR</name>
<dbReference type="PANTHER" id="PTHR30620">
    <property type="entry name" value="PERIPLASMIC BETA-GLUCOSIDASE-RELATED"/>
    <property type="match status" value="1"/>
</dbReference>
<dbReference type="SMART" id="SM01217">
    <property type="entry name" value="Fn3_like"/>
    <property type="match status" value="1"/>
</dbReference>
<feature type="domain" description="Fibronectin type III-like" evidence="10">
    <location>
        <begin position="650"/>
        <end position="719"/>
    </location>
</feature>
<dbReference type="InterPro" id="IPR026891">
    <property type="entry name" value="Fn3-like"/>
</dbReference>
<gene>
    <name evidence="11" type="primary">bglX_5</name>
    <name evidence="11" type="ORF">VCE7224_01949</name>
</gene>
<proteinExistence type="inferred from homology"/>
<dbReference type="Pfam" id="PF00933">
    <property type="entry name" value="Glyco_hydro_3"/>
    <property type="match status" value="1"/>
</dbReference>
<dbReference type="GO" id="GO:0009251">
    <property type="term" value="P:glucan catabolic process"/>
    <property type="evidence" value="ECO:0007669"/>
    <property type="project" value="TreeGrafter"/>
</dbReference>
<organism evidence="11 12">
    <name type="scientific">Vibrio celticus</name>
    <dbReference type="NCBI Taxonomy" id="446372"/>
    <lineage>
        <taxon>Bacteria</taxon>
        <taxon>Pseudomonadati</taxon>
        <taxon>Pseudomonadota</taxon>
        <taxon>Gammaproteobacteria</taxon>
        <taxon>Vibrionales</taxon>
        <taxon>Vibrionaceae</taxon>
        <taxon>Vibrio</taxon>
    </lineage>
</organism>
<accession>A0A1C3JDK2</accession>
<dbReference type="InterPro" id="IPR036881">
    <property type="entry name" value="Glyco_hydro_3_C_sf"/>
</dbReference>
<dbReference type="InterPro" id="IPR001764">
    <property type="entry name" value="Glyco_hydro_3_N"/>
</dbReference>
<dbReference type="SUPFAM" id="SSF52279">
    <property type="entry name" value="Beta-D-glucan exohydrolase, C-terminal domain"/>
    <property type="match status" value="1"/>
</dbReference>
<dbReference type="EMBL" id="FLQZ01000037">
    <property type="protein sequence ID" value="SBT13205.1"/>
    <property type="molecule type" value="Genomic_DNA"/>
</dbReference>
<evidence type="ECO:0000313" key="11">
    <source>
        <dbReference type="EMBL" id="SBT13205.1"/>
    </source>
</evidence>
<dbReference type="InterPro" id="IPR013783">
    <property type="entry name" value="Ig-like_fold"/>
</dbReference>
<dbReference type="InterPro" id="IPR036962">
    <property type="entry name" value="Glyco_hydro_3_N_sf"/>
</dbReference>
<evidence type="ECO:0000256" key="4">
    <source>
        <dbReference type="ARBA" id="ARBA00022729"/>
    </source>
</evidence>
<dbReference type="InterPro" id="IPR002772">
    <property type="entry name" value="Glyco_hydro_3_C"/>
</dbReference>
<evidence type="ECO:0000256" key="8">
    <source>
        <dbReference type="ARBA" id="ARBA00032194"/>
    </source>
</evidence>
<dbReference type="GO" id="GO:0008422">
    <property type="term" value="F:beta-glucosidase activity"/>
    <property type="evidence" value="ECO:0007669"/>
    <property type="project" value="UniProtKB-EC"/>
</dbReference>
<dbReference type="InterPro" id="IPR051915">
    <property type="entry name" value="Cellulose_Degrad_GH3"/>
</dbReference>
<evidence type="ECO:0000256" key="5">
    <source>
        <dbReference type="ARBA" id="ARBA00022801"/>
    </source>
</evidence>
<evidence type="ECO:0000256" key="6">
    <source>
        <dbReference type="ARBA" id="ARBA00023295"/>
    </source>
</evidence>
<evidence type="ECO:0000256" key="3">
    <source>
        <dbReference type="ARBA" id="ARBA00012744"/>
    </source>
</evidence>
<keyword evidence="6 11" id="KW-0326">Glycosidase</keyword>
<dbReference type="SUPFAM" id="SSF51445">
    <property type="entry name" value="(Trans)glycosidases"/>
    <property type="match status" value="1"/>
</dbReference>
<comment type="similarity">
    <text evidence="2">Belongs to the glycosyl hydrolase 3 family.</text>
</comment>
<dbReference type="FunFam" id="2.60.40.10:FF:000495">
    <property type="entry name" value="Periplasmic beta-glucosidase"/>
    <property type="match status" value="1"/>
</dbReference>
<keyword evidence="12" id="KW-1185">Reference proteome</keyword>
<keyword evidence="4" id="KW-0732">Signal</keyword>
<comment type="catalytic activity">
    <reaction evidence="1">
        <text>Hydrolysis of terminal, non-reducing beta-D-glucosyl residues with release of beta-D-glucose.</text>
        <dbReference type="EC" id="3.2.1.21"/>
    </reaction>
</comment>